<evidence type="ECO:0000256" key="1">
    <source>
        <dbReference type="SAM" id="Phobius"/>
    </source>
</evidence>
<evidence type="ECO:0000313" key="2">
    <source>
        <dbReference type="EMBL" id="OAB86767.1"/>
    </source>
</evidence>
<proteinExistence type="predicted"/>
<sequence>MPYPEVPPRAAHPPVPYGAQHVPGTPYAQAGGAQSPGTPAPQILGIVSIVFGIVGIPASCCCWFIGWIFPVAALVAAVVGLTQARGAEDSRHRPLLIAGAVLGGTGLLLVAAAFVAGLLGTIPGLYDVPGDY</sequence>
<accession>A0A176QAT1</accession>
<evidence type="ECO:0000313" key="3">
    <source>
        <dbReference type="Proteomes" id="UP000076976"/>
    </source>
</evidence>
<keyword evidence="3" id="KW-1185">Reference proteome</keyword>
<name>A0A176QAT1_9MICO</name>
<keyword evidence="1" id="KW-0472">Membrane</keyword>
<dbReference type="STRING" id="262209.AWH69_09990"/>
<keyword evidence="1" id="KW-1133">Transmembrane helix</keyword>
<dbReference type="Proteomes" id="UP000076976">
    <property type="component" value="Unassembled WGS sequence"/>
</dbReference>
<keyword evidence="1" id="KW-0812">Transmembrane</keyword>
<protein>
    <recommendedName>
        <fullName evidence="4">DUF4190 domain-containing protein</fullName>
    </recommendedName>
</protein>
<feature type="transmembrane region" description="Helical" evidence="1">
    <location>
        <begin position="49"/>
        <end position="82"/>
    </location>
</feature>
<gene>
    <name evidence="2" type="ORF">AWH69_09990</name>
</gene>
<feature type="transmembrane region" description="Helical" evidence="1">
    <location>
        <begin position="94"/>
        <end position="122"/>
    </location>
</feature>
<organism evidence="2 3">
    <name type="scientific">Janibacter melonis</name>
    <dbReference type="NCBI Taxonomy" id="262209"/>
    <lineage>
        <taxon>Bacteria</taxon>
        <taxon>Bacillati</taxon>
        <taxon>Actinomycetota</taxon>
        <taxon>Actinomycetes</taxon>
        <taxon>Micrococcales</taxon>
        <taxon>Intrasporangiaceae</taxon>
        <taxon>Janibacter</taxon>
    </lineage>
</organism>
<dbReference type="AlphaFoldDB" id="A0A176QAT1"/>
<evidence type="ECO:0008006" key="4">
    <source>
        <dbReference type="Google" id="ProtNLM"/>
    </source>
</evidence>
<comment type="caution">
    <text evidence="2">The sequence shown here is derived from an EMBL/GenBank/DDBJ whole genome shotgun (WGS) entry which is preliminary data.</text>
</comment>
<dbReference type="EMBL" id="LQZG01000003">
    <property type="protein sequence ID" value="OAB86767.1"/>
    <property type="molecule type" value="Genomic_DNA"/>
</dbReference>
<reference evidence="2 3" key="1">
    <citation type="submission" date="2016-01" db="EMBL/GenBank/DDBJ databases">
        <title>Janibacter melonis strain CD11_4 genome sequencing and assembly.</title>
        <authorList>
            <person name="Nair G.R."/>
            <person name="Kaur G."/>
            <person name="Chander A.M."/>
            <person name="Mayilraj S."/>
        </authorList>
    </citation>
    <scope>NUCLEOTIDE SEQUENCE [LARGE SCALE GENOMIC DNA]</scope>
    <source>
        <strain evidence="2 3">CD11-4</strain>
    </source>
</reference>